<dbReference type="OrthoDB" id="5483139at2"/>
<accession>A0A3B7MQK6</accession>
<gene>
    <name evidence="1" type="ORF">D3H65_17350</name>
</gene>
<organism evidence="1 2">
    <name type="scientific">Paraflavitalea soli</name>
    <dbReference type="NCBI Taxonomy" id="2315862"/>
    <lineage>
        <taxon>Bacteria</taxon>
        <taxon>Pseudomonadati</taxon>
        <taxon>Bacteroidota</taxon>
        <taxon>Chitinophagia</taxon>
        <taxon>Chitinophagales</taxon>
        <taxon>Chitinophagaceae</taxon>
        <taxon>Paraflavitalea</taxon>
    </lineage>
</organism>
<evidence type="ECO:0008006" key="3">
    <source>
        <dbReference type="Google" id="ProtNLM"/>
    </source>
</evidence>
<dbReference type="RefSeq" id="WP_119051514.1">
    <property type="nucleotide sequence ID" value="NZ_CP032157.1"/>
</dbReference>
<evidence type="ECO:0000313" key="1">
    <source>
        <dbReference type="EMBL" id="AXY75633.1"/>
    </source>
</evidence>
<dbReference type="EMBL" id="CP032157">
    <property type="protein sequence ID" value="AXY75633.1"/>
    <property type="molecule type" value="Genomic_DNA"/>
</dbReference>
<proteinExistence type="predicted"/>
<keyword evidence="2" id="KW-1185">Reference proteome</keyword>
<sequence>MATVNFVNPVFNRSGNHSFDFSAISETPVIDVGKVLNNPKDRLVKVGDIIYLTISFRADNVSKSTNGQHLPSFFVFYSPADDKELKVKYIFDAASPILIPNGEGDDVILECLLDLADLASGEKVIQLRGFDKEPGKIREVLLAESDPFYVQQSLAEFMQPNIANQGISDETGLNRDRINNPTYFPVGLQPVNPLYTKDVKLWEAIRDATEALSFRNYYDFMNVIFCGEDIPIDHESQFQKELKRLKKRRKLPFNDTDAYRSIKIATEAFVMVNLANSTGDLSGYLQTVSDSNGEVLQIIPYLAIIRNKLSDIDFKSTSFEDALSNFIDSSNGRVADTCFGIISERIQQPIYLELIWSYWHEESMMVQGVNTIARRFQNIKGEGAVDPLANLEVGPLRPLSNLMWGYIQDEQHRLTVRRRAYEYDHHYGITLQGKAVSNMRTADSRSKFIEAFHMLMNLCMKFYRQYDDTTVVADGFPIMNALKEVHMILSEGAHNQYGDLPSTARIEMLMQQYLLARPEFREFLPTRQMVPYPEAWMDRAAVLNQLHGWTKTSVLHFRDLGVFGEQILLSIRFGAWSTVFNRDQAANWAIFWRPQIQNYMHAYRAVTGVDLTREDGAVIDAQQPSTHLLRRLKEQKTAR</sequence>
<dbReference type="Proteomes" id="UP000263900">
    <property type="component" value="Chromosome"/>
</dbReference>
<dbReference type="AlphaFoldDB" id="A0A3B7MQK6"/>
<dbReference type="KEGG" id="pseg:D3H65_17350"/>
<reference evidence="1 2" key="1">
    <citation type="submission" date="2018-09" db="EMBL/GenBank/DDBJ databases">
        <title>Genome sequencing of strain 6GH32-13.</title>
        <authorList>
            <person name="Weon H.-Y."/>
            <person name="Heo J."/>
            <person name="Kwon S.-W."/>
        </authorList>
    </citation>
    <scope>NUCLEOTIDE SEQUENCE [LARGE SCALE GENOMIC DNA]</scope>
    <source>
        <strain evidence="1 2">5GH32-13</strain>
    </source>
</reference>
<name>A0A3B7MQK6_9BACT</name>
<evidence type="ECO:0000313" key="2">
    <source>
        <dbReference type="Proteomes" id="UP000263900"/>
    </source>
</evidence>
<protein>
    <recommendedName>
        <fullName evidence="3">8-amino-7-oxononanoate synthase</fullName>
    </recommendedName>
</protein>